<evidence type="ECO:0000256" key="5">
    <source>
        <dbReference type="ARBA" id="ARBA00022015"/>
    </source>
</evidence>
<evidence type="ECO:0000256" key="4">
    <source>
        <dbReference type="ARBA" id="ARBA00009371"/>
    </source>
</evidence>
<keyword evidence="8" id="KW-0969">Cilium</keyword>
<keyword evidence="7" id="KW-0970">Cilium biogenesis/degradation</keyword>
<comment type="subcellular location">
    <subcellularLocation>
        <location evidence="2">Cytoplasm</location>
        <location evidence="2">Cytoskeleton</location>
        <location evidence="2">Cilium basal body</location>
    </subcellularLocation>
    <subcellularLocation>
        <location evidence="1">Cytoplasm</location>
        <location evidence="1">Cytoskeleton</location>
        <location evidence="1">Microtubule organizing center</location>
        <location evidence="1">Centrosome</location>
        <location evidence="1">Centriole</location>
    </subcellularLocation>
    <subcellularLocation>
        <location evidence="3">Cytoplasm</location>
        <location evidence="3">Cytoskeleton</location>
        <location evidence="3">Spindle</location>
    </subcellularLocation>
</comment>
<protein>
    <recommendedName>
        <fullName evidence="5">Centrosomal protein of 19 kDa</fullName>
    </recommendedName>
</protein>
<evidence type="ECO:0000256" key="1">
    <source>
        <dbReference type="ARBA" id="ARBA00004114"/>
    </source>
</evidence>
<dbReference type="ExpressionAtlas" id="A0A1W7GJN7">
    <property type="expression patterns" value="baseline"/>
</dbReference>
<keyword evidence="6" id="KW-0963">Cytoplasm</keyword>
<keyword evidence="9" id="KW-0206">Cytoskeleton</keyword>
<dbReference type="GO" id="GO:0030030">
    <property type="term" value="P:cell projection organization"/>
    <property type="evidence" value="ECO:0007669"/>
    <property type="project" value="UniProtKB-KW"/>
</dbReference>
<evidence type="ECO:0000256" key="10">
    <source>
        <dbReference type="ARBA" id="ARBA00023273"/>
    </source>
</evidence>
<proteinExistence type="evidence at transcript level"/>
<dbReference type="AlphaFoldDB" id="A0A1W7GJN7"/>
<sequence>MGPDSAQSTEPSSRSKKHLQVDGEPSYRAKRYAVKFQPPCIFLEYEDASKKRRVRAVKLNGVQPSVDVDRLTKKVIRSFPRKLEPTSVKYDQVRKLVVKLLEYLAAAAAEAAAAAAAAKTQEAQGVTSPSARVSDGAEPSGRISDSGTTGSVHAPLPALSPRIDPRSPGGRLLPHSGSGQGGPGHHHRGSIESTMSRFSTSTGGDSSDSEEDLASALDELSKEMAGVGHSGASSEVNSRDSSFSFRDRPAVAGAAGSRPSGSVLDSAVLNASVSSSVAAGGAGTGPKSRFAAEAEKLTIGLEITDDLDLNKVSEVELKIAKQVMEEDFKKNQLRPGDPGYVYDKQVEFTPAAEANDWDDSGDEDEEPAAAGSEEPEVDWAEIQAAVAKPGAGATLTATANTPLGGSSADDSSPLRGPGGGGGVGSGARPGDSNSPYNSNDWP</sequence>
<evidence type="ECO:0000256" key="3">
    <source>
        <dbReference type="ARBA" id="ARBA00004186"/>
    </source>
</evidence>
<feature type="compositionally biased region" description="Polar residues" evidence="11">
    <location>
        <begin position="121"/>
        <end position="131"/>
    </location>
</feature>
<dbReference type="Pfam" id="PF14933">
    <property type="entry name" value="CEP19"/>
    <property type="match status" value="1"/>
</dbReference>
<evidence type="ECO:0000256" key="8">
    <source>
        <dbReference type="ARBA" id="ARBA00023069"/>
    </source>
</evidence>
<organism evidence="12">
    <name type="scientific">Chlamydomonas reinhardtii</name>
    <name type="common">Chlamydomonas smithii</name>
    <dbReference type="NCBI Taxonomy" id="3055"/>
    <lineage>
        <taxon>Eukaryota</taxon>
        <taxon>Viridiplantae</taxon>
        <taxon>Chlorophyta</taxon>
        <taxon>core chlorophytes</taxon>
        <taxon>Chlorophyceae</taxon>
        <taxon>CS clade</taxon>
        <taxon>Chlamydomonadales</taxon>
        <taxon>Chlamydomonadaceae</taxon>
        <taxon>Chlamydomonas</taxon>
    </lineage>
</organism>
<evidence type="ECO:0000313" key="12">
    <source>
        <dbReference type="EMBL" id="BAX25199.1"/>
    </source>
</evidence>
<reference evidence="12" key="1">
    <citation type="submission" date="2017-04" db="EMBL/GenBank/DDBJ databases">
        <title>RABL2 interacts with the IFT-B complex and CEP19, and participates in ciliary assembly.</title>
        <authorList>
            <person name="Nishijima Y."/>
            <person name="Hagiya Y."/>
            <person name="Kubo T."/>
            <person name="Takei R."/>
            <person name="Katoh Y."/>
            <person name="Nakayama K."/>
        </authorList>
    </citation>
    <scope>NUCLEOTIDE SEQUENCE</scope>
</reference>
<feature type="region of interest" description="Disordered" evidence="11">
    <location>
        <begin position="1"/>
        <end position="25"/>
    </location>
</feature>
<evidence type="ECO:0000256" key="6">
    <source>
        <dbReference type="ARBA" id="ARBA00022490"/>
    </source>
</evidence>
<dbReference type="EMBL" id="LC257670">
    <property type="protein sequence ID" value="BAX25199.1"/>
    <property type="molecule type" value="mRNA"/>
</dbReference>
<feature type="compositionally biased region" description="Acidic residues" evidence="11">
    <location>
        <begin position="355"/>
        <end position="379"/>
    </location>
</feature>
<feature type="compositionally biased region" description="Polar residues" evidence="11">
    <location>
        <begin position="1"/>
        <end position="12"/>
    </location>
</feature>
<comment type="similarity">
    <text evidence="4">Belongs to the CEP19 family.</text>
</comment>
<dbReference type="OMA" id="PCIFLEY"/>
<dbReference type="GO" id="GO:0005819">
    <property type="term" value="C:spindle"/>
    <property type="evidence" value="ECO:0007669"/>
    <property type="project" value="UniProtKB-SubCell"/>
</dbReference>
<dbReference type="PANTHER" id="PTHR31539:SF1">
    <property type="entry name" value="CENTROSOMAL PROTEIN OF 19 KDA"/>
    <property type="match status" value="1"/>
</dbReference>
<evidence type="ECO:0000256" key="2">
    <source>
        <dbReference type="ARBA" id="ARBA00004120"/>
    </source>
</evidence>
<feature type="compositionally biased region" description="Polar residues" evidence="11">
    <location>
        <begin position="433"/>
        <end position="442"/>
    </location>
</feature>
<dbReference type="InterPro" id="IPR029412">
    <property type="entry name" value="CEP19"/>
</dbReference>
<name>A0A1W7GJN7_CHLRE</name>
<dbReference type="GO" id="GO:0005814">
    <property type="term" value="C:centriole"/>
    <property type="evidence" value="ECO:0007669"/>
    <property type="project" value="UniProtKB-SubCell"/>
</dbReference>
<feature type="region of interest" description="Disordered" evidence="11">
    <location>
        <begin position="329"/>
        <end position="442"/>
    </location>
</feature>
<accession>A0A1W7GJN7</accession>
<evidence type="ECO:0000256" key="9">
    <source>
        <dbReference type="ARBA" id="ARBA00023212"/>
    </source>
</evidence>
<feature type="region of interest" description="Disordered" evidence="11">
    <location>
        <begin position="121"/>
        <end position="262"/>
    </location>
</feature>
<feature type="compositionally biased region" description="Gly residues" evidence="11">
    <location>
        <begin position="416"/>
        <end position="427"/>
    </location>
</feature>
<dbReference type="PANTHER" id="PTHR31539">
    <property type="entry name" value="CENTROSOMAL PROTEIN OF 19K CEP19"/>
    <property type="match status" value="1"/>
</dbReference>
<feature type="compositionally biased region" description="Low complexity" evidence="11">
    <location>
        <begin position="389"/>
        <end position="415"/>
    </location>
</feature>
<evidence type="ECO:0000256" key="11">
    <source>
        <dbReference type="SAM" id="MobiDB-lite"/>
    </source>
</evidence>
<keyword evidence="10" id="KW-0966">Cell projection</keyword>
<evidence type="ECO:0000256" key="7">
    <source>
        <dbReference type="ARBA" id="ARBA00022794"/>
    </source>
</evidence>